<evidence type="ECO:0000313" key="6">
    <source>
        <dbReference type="Proteomes" id="UP000185494"/>
    </source>
</evidence>
<dbReference type="RefSeq" id="WP_075799250.1">
    <property type="nucleotide sequence ID" value="NZ_CP015583.1"/>
</dbReference>
<sequence length="553" mass="57773">MSQITGTTGNDLLAGTMAADIFVPLGGSDVIADFSPLRAVTIADVGSTYAPGEPFRLESFYVADPGDGYYPGFPGFYAKEILISWTHDGVTTSGTTTEGDRVFTFASTLVDQLTVQYRQIDSHAGWVTYGAQIQDLHVTLGQGDTIQLPAGAGIEATVASATSDGAGGTVLQAGASVLTLPHVDPGTVSADWFIQAPEVLPVLSLSLVNPHLVEGLDNSLEAIVSRSSGEGSSSVTLEFYPPPSRYLAGADDFTNHMAPETVTFAPGETSKTVSIGVVDDTLHETTGAFLLRLADPVGATLGDSTVQEGSITDDDAPVLAISTATPVLTEGGGEAFRFTVTRVGGDLSIAGTVGVSIQADAAGAHPASADDIVGGFSTYSLDFAAGETRRSFDVAVADDRIHEADESFVARIAYGLWEPDRNFPTPLLTTVDQVVAIIRDDGPAPCARELVLTLSEDAWKGDALFVAYLDGQPLGEAQAVTALRSAGDSQSFVFRVEAGEGPHQVTVSFLNDAYCGTPDTDRNLYVESIGFDGAVQEFHQAMMTAGCMDFQIG</sequence>
<feature type="domain" description="Calx-beta" evidence="4">
    <location>
        <begin position="190"/>
        <end position="294"/>
    </location>
</feature>
<gene>
    <name evidence="5" type="ORF">RGI145_16610</name>
</gene>
<dbReference type="PANTHER" id="PTHR46682:SF1">
    <property type="entry name" value="ADHESION G-PROTEIN COUPLED RECEPTOR V1"/>
    <property type="match status" value="1"/>
</dbReference>
<accession>A0A1L7AIH1</accession>
<name>A0A1L7AIH1_9PROT</name>
<proteinExistence type="predicted"/>
<keyword evidence="2" id="KW-0677">Repeat</keyword>
<evidence type="ECO:0000256" key="3">
    <source>
        <dbReference type="ARBA" id="ARBA00022837"/>
    </source>
</evidence>
<evidence type="ECO:0000256" key="2">
    <source>
        <dbReference type="ARBA" id="ARBA00022737"/>
    </source>
</evidence>
<dbReference type="InterPro" id="IPR003644">
    <property type="entry name" value="Calx_beta"/>
</dbReference>
<keyword evidence="3" id="KW-0106">Calcium</keyword>
<evidence type="ECO:0000256" key="1">
    <source>
        <dbReference type="ARBA" id="ARBA00022729"/>
    </source>
</evidence>
<dbReference type="PANTHER" id="PTHR46682">
    <property type="entry name" value="ADHESION G-PROTEIN COUPLED RECEPTOR V1"/>
    <property type="match status" value="1"/>
</dbReference>
<dbReference type="SMART" id="SM00237">
    <property type="entry name" value="Calx_beta"/>
    <property type="match status" value="2"/>
</dbReference>
<dbReference type="Gene3D" id="2.60.60.40">
    <property type="match status" value="1"/>
</dbReference>
<evidence type="ECO:0000259" key="4">
    <source>
        <dbReference type="SMART" id="SM00237"/>
    </source>
</evidence>
<organism evidence="5 6">
    <name type="scientific">Roseomonas gilardii</name>
    <dbReference type="NCBI Taxonomy" id="257708"/>
    <lineage>
        <taxon>Bacteria</taxon>
        <taxon>Pseudomonadati</taxon>
        <taxon>Pseudomonadota</taxon>
        <taxon>Alphaproteobacteria</taxon>
        <taxon>Acetobacterales</taxon>
        <taxon>Roseomonadaceae</taxon>
        <taxon>Roseomonas</taxon>
    </lineage>
</organism>
<dbReference type="Pfam" id="PF03160">
    <property type="entry name" value="Calx-beta"/>
    <property type="match status" value="2"/>
</dbReference>
<dbReference type="InterPro" id="IPR038081">
    <property type="entry name" value="CalX-like_sf"/>
</dbReference>
<evidence type="ECO:0000313" key="5">
    <source>
        <dbReference type="EMBL" id="APT58489.1"/>
    </source>
</evidence>
<protein>
    <recommendedName>
        <fullName evidence="4">Calx-beta domain-containing protein</fullName>
    </recommendedName>
</protein>
<dbReference type="Pfam" id="PF16841">
    <property type="entry name" value="CBM60"/>
    <property type="match status" value="1"/>
</dbReference>
<dbReference type="EMBL" id="CP015583">
    <property type="protein sequence ID" value="APT58489.1"/>
    <property type="molecule type" value="Genomic_DNA"/>
</dbReference>
<feature type="domain" description="Calx-beta" evidence="4">
    <location>
        <begin position="307"/>
        <end position="413"/>
    </location>
</feature>
<dbReference type="Gene3D" id="2.60.40.2030">
    <property type="match status" value="2"/>
</dbReference>
<dbReference type="KEGG" id="rgi:RGI145_16610"/>
<dbReference type="InterPro" id="IPR031768">
    <property type="entry name" value="CBM60_xylan-bd"/>
</dbReference>
<dbReference type="InterPro" id="IPR026919">
    <property type="entry name" value="ADGRV1"/>
</dbReference>
<dbReference type="Proteomes" id="UP000185494">
    <property type="component" value="Chromosome 1"/>
</dbReference>
<dbReference type="GO" id="GO:0004930">
    <property type="term" value="F:G protein-coupled receptor activity"/>
    <property type="evidence" value="ECO:0007669"/>
    <property type="project" value="InterPro"/>
</dbReference>
<keyword evidence="1" id="KW-0732">Signal</keyword>
<reference evidence="5 6" key="1">
    <citation type="submission" date="2016-05" db="EMBL/GenBank/DDBJ databases">
        <title>Complete Genome and Methylome Analysis of Psychrotrophic Bacterial Isolates from Antarctic Lake Untersee.</title>
        <authorList>
            <person name="Fomenkov A."/>
            <person name="Akimov V.N."/>
            <person name="Vasilyeva L.V."/>
            <person name="Andersen D."/>
            <person name="Vincze T."/>
            <person name="Roberts R.J."/>
        </authorList>
    </citation>
    <scope>NUCLEOTIDE SEQUENCE [LARGE SCALE GENOMIC DNA]</scope>
    <source>
        <strain evidence="5 6">U14-5</strain>
    </source>
</reference>
<dbReference type="AlphaFoldDB" id="A0A1L7AIH1"/>
<dbReference type="GO" id="GO:0016020">
    <property type="term" value="C:membrane"/>
    <property type="evidence" value="ECO:0007669"/>
    <property type="project" value="InterPro"/>
</dbReference>
<dbReference type="SUPFAM" id="SSF141072">
    <property type="entry name" value="CalX-like"/>
    <property type="match status" value="2"/>
</dbReference>
<dbReference type="STRING" id="257708.RGI145_16610"/>